<evidence type="ECO:0000259" key="1">
    <source>
        <dbReference type="PROSITE" id="PS51166"/>
    </source>
</evidence>
<dbReference type="InterPro" id="IPR002044">
    <property type="entry name" value="CBM20"/>
</dbReference>
<dbReference type="InterPro" id="IPR013784">
    <property type="entry name" value="Carb-bd-like_fold"/>
</dbReference>
<dbReference type="GO" id="GO:2001070">
    <property type="term" value="F:starch binding"/>
    <property type="evidence" value="ECO:0007669"/>
    <property type="project" value="InterPro"/>
</dbReference>
<dbReference type="SMART" id="SM01065">
    <property type="entry name" value="CBM_2"/>
    <property type="match status" value="1"/>
</dbReference>
<dbReference type="PROSITE" id="PS51166">
    <property type="entry name" value="CBM20"/>
    <property type="match status" value="1"/>
</dbReference>
<dbReference type="AlphaFoldDB" id="A0A397RMC1"/>
<dbReference type="InterPro" id="IPR013783">
    <property type="entry name" value="Ig-like_fold"/>
</dbReference>
<protein>
    <submittedName>
        <fullName evidence="2">Starch binding protein</fullName>
    </submittedName>
</protein>
<reference evidence="2 3" key="1">
    <citation type="submission" date="2018-08" db="EMBL/GenBank/DDBJ databases">
        <title>Genomic Encyclopedia of Archaeal and Bacterial Type Strains, Phase II (KMG-II): from individual species to whole genera.</title>
        <authorList>
            <person name="Goeker M."/>
        </authorList>
    </citation>
    <scope>NUCLEOTIDE SEQUENCE [LARGE SCALE GENOMIC DNA]</scope>
    <source>
        <strain evidence="2 3">ATCC 27112</strain>
    </source>
</reference>
<dbReference type="InParanoid" id="A0A397RMC1"/>
<accession>A0A397RMC1</accession>
<evidence type="ECO:0000313" key="3">
    <source>
        <dbReference type="Proteomes" id="UP000266506"/>
    </source>
</evidence>
<sequence>MAAKKTTTATQQVTVKISVTANAEKVFVVGNTESLGAWDAKKAVALKAVDGKFEASKKFDADAVVEFKVLAAKDWEAVEKGIWNEDLENHTFTATKGLVVEVGVDHFGK</sequence>
<dbReference type="Proteomes" id="UP000266506">
    <property type="component" value="Unassembled WGS sequence"/>
</dbReference>
<gene>
    <name evidence="2" type="ORF">EI71_01548</name>
</gene>
<evidence type="ECO:0000313" key="2">
    <source>
        <dbReference type="EMBL" id="RIA73966.1"/>
    </source>
</evidence>
<name>A0A397RMC1_9MOLU</name>
<proteinExistence type="predicted"/>
<dbReference type="SUPFAM" id="SSF49452">
    <property type="entry name" value="Starch-binding domain-like"/>
    <property type="match status" value="1"/>
</dbReference>
<dbReference type="RefSeq" id="WP_119016657.1">
    <property type="nucleotide sequence ID" value="NZ_QXEV01000021.1"/>
</dbReference>
<dbReference type="Pfam" id="PF00686">
    <property type="entry name" value="CBM_20"/>
    <property type="match status" value="1"/>
</dbReference>
<organism evidence="2 3">
    <name type="scientific">Anaeroplasma bactoclasticum</name>
    <dbReference type="NCBI Taxonomy" id="2088"/>
    <lineage>
        <taxon>Bacteria</taxon>
        <taxon>Bacillati</taxon>
        <taxon>Mycoplasmatota</taxon>
        <taxon>Mollicutes</taxon>
        <taxon>Anaeroplasmatales</taxon>
        <taxon>Anaeroplasmataceae</taxon>
        <taxon>Anaeroplasma</taxon>
    </lineage>
</organism>
<dbReference type="Gene3D" id="2.60.40.10">
    <property type="entry name" value="Immunoglobulins"/>
    <property type="match status" value="1"/>
</dbReference>
<dbReference type="EMBL" id="QXEV01000021">
    <property type="protein sequence ID" value="RIA73966.1"/>
    <property type="molecule type" value="Genomic_DNA"/>
</dbReference>
<feature type="domain" description="CBM20" evidence="1">
    <location>
        <begin position="1"/>
        <end position="109"/>
    </location>
</feature>
<keyword evidence="3" id="KW-1185">Reference proteome</keyword>
<comment type="caution">
    <text evidence="2">The sequence shown here is derived from an EMBL/GenBank/DDBJ whole genome shotgun (WGS) entry which is preliminary data.</text>
</comment>